<dbReference type="EMBL" id="QYUR01000002">
    <property type="protein sequence ID" value="RJG14029.1"/>
    <property type="molecule type" value="Genomic_DNA"/>
</dbReference>
<dbReference type="PANTHER" id="PTHR43046:SF2">
    <property type="entry name" value="8-OXO-DGTP DIPHOSPHATASE-RELATED"/>
    <property type="match status" value="1"/>
</dbReference>
<reference evidence="4 5" key="1">
    <citation type="submission" date="2018-09" db="EMBL/GenBank/DDBJ databases">
        <authorList>
            <person name="Zhu H."/>
        </authorList>
    </citation>
    <scope>NUCLEOTIDE SEQUENCE [LARGE SCALE GENOMIC DNA]</scope>
    <source>
        <strain evidence="4 5">K1S02-6</strain>
    </source>
</reference>
<sequence>MSVLQIAAACLLDQHGRLLLVRKRGTLAFMLPGGKRETGESALAAVQRELWEELQLQLNDADLTPLGRFHAVAANEVDTWVDAEVFIAELPHTVHAAAELEELAWLERDRPYPANLAPLLRDHVLPALQPLARLLAQDVHTVPTGQ</sequence>
<dbReference type="Pfam" id="PF00293">
    <property type="entry name" value="NUDIX"/>
    <property type="match status" value="1"/>
</dbReference>
<dbReference type="Gene3D" id="3.90.79.10">
    <property type="entry name" value="Nucleoside Triphosphate Pyrophosphohydrolase"/>
    <property type="match status" value="1"/>
</dbReference>
<evidence type="ECO:0000313" key="5">
    <source>
        <dbReference type="Proteomes" id="UP000284021"/>
    </source>
</evidence>
<evidence type="ECO:0000259" key="3">
    <source>
        <dbReference type="PROSITE" id="PS51462"/>
    </source>
</evidence>
<dbReference type="SUPFAM" id="SSF55811">
    <property type="entry name" value="Nudix"/>
    <property type="match status" value="1"/>
</dbReference>
<name>A0A418XNJ5_9PSED</name>
<accession>A0A418XNJ5</accession>
<evidence type="ECO:0000256" key="1">
    <source>
        <dbReference type="ARBA" id="ARBA00001946"/>
    </source>
</evidence>
<dbReference type="AlphaFoldDB" id="A0A418XNJ5"/>
<dbReference type="GO" id="GO:0016787">
    <property type="term" value="F:hydrolase activity"/>
    <property type="evidence" value="ECO:0007669"/>
    <property type="project" value="UniProtKB-KW"/>
</dbReference>
<dbReference type="OrthoDB" id="9801098at2"/>
<keyword evidence="2" id="KW-0378">Hydrolase</keyword>
<dbReference type="InterPro" id="IPR000086">
    <property type="entry name" value="NUDIX_hydrolase_dom"/>
</dbReference>
<protein>
    <submittedName>
        <fullName evidence="4">NUDIX domain-containing protein</fullName>
    </submittedName>
</protein>
<dbReference type="PROSITE" id="PS51462">
    <property type="entry name" value="NUDIX"/>
    <property type="match status" value="1"/>
</dbReference>
<dbReference type="Proteomes" id="UP000284021">
    <property type="component" value="Unassembled WGS sequence"/>
</dbReference>
<comment type="caution">
    <text evidence="4">The sequence shown here is derived from an EMBL/GenBank/DDBJ whole genome shotgun (WGS) entry which is preliminary data.</text>
</comment>
<evidence type="ECO:0000313" key="4">
    <source>
        <dbReference type="EMBL" id="RJG14029.1"/>
    </source>
</evidence>
<dbReference type="InterPro" id="IPR015797">
    <property type="entry name" value="NUDIX_hydrolase-like_dom_sf"/>
</dbReference>
<proteinExistence type="predicted"/>
<organism evidence="4 5">
    <name type="scientific">Pseudomonas cavernicola</name>
    <dbReference type="NCBI Taxonomy" id="2320866"/>
    <lineage>
        <taxon>Bacteria</taxon>
        <taxon>Pseudomonadati</taxon>
        <taxon>Pseudomonadota</taxon>
        <taxon>Gammaproteobacteria</taxon>
        <taxon>Pseudomonadales</taxon>
        <taxon>Pseudomonadaceae</taxon>
        <taxon>Pseudomonas</taxon>
    </lineage>
</organism>
<dbReference type="CDD" id="cd04690">
    <property type="entry name" value="NUDIX_Hydrolase"/>
    <property type="match status" value="1"/>
</dbReference>
<dbReference type="RefSeq" id="WP_119954581.1">
    <property type="nucleotide sequence ID" value="NZ_QYUR01000002.1"/>
</dbReference>
<comment type="cofactor">
    <cofactor evidence="1">
        <name>Mg(2+)</name>
        <dbReference type="ChEBI" id="CHEBI:18420"/>
    </cofactor>
</comment>
<gene>
    <name evidence="4" type="ORF">D3879_12685</name>
</gene>
<evidence type="ECO:0000256" key="2">
    <source>
        <dbReference type="ARBA" id="ARBA00022801"/>
    </source>
</evidence>
<dbReference type="PANTHER" id="PTHR43046">
    <property type="entry name" value="GDP-MANNOSE MANNOSYL HYDROLASE"/>
    <property type="match status" value="1"/>
</dbReference>
<feature type="domain" description="Nudix hydrolase" evidence="3">
    <location>
        <begin position="3"/>
        <end position="129"/>
    </location>
</feature>
<keyword evidence="5" id="KW-1185">Reference proteome</keyword>